<keyword evidence="4" id="KW-0560">Oxidoreductase</keyword>
<dbReference type="InterPro" id="IPR050838">
    <property type="entry name" value="Ketopantoate_reductase"/>
</dbReference>
<evidence type="ECO:0000256" key="2">
    <source>
        <dbReference type="ARBA" id="ARBA00013014"/>
    </source>
</evidence>
<name>A0A0F9S3K3_9ZZZZ</name>
<dbReference type="InterPro" id="IPR008927">
    <property type="entry name" value="6-PGluconate_DH-like_C_sf"/>
</dbReference>
<dbReference type="SUPFAM" id="SSF51735">
    <property type="entry name" value="NAD(P)-binding Rossmann-fold domains"/>
    <property type="match status" value="1"/>
</dbReference>
<dbReference type="EC" id="1.1.1.169" evidence="2"/>
<dbReference type="PANTHER" id="PTHR43765">
    <property type="entry name" value="2-DEHYDROPANTOATE 2-REDUCTASE-RELATED"/>
    <property type="match status" value="1"/>
</dbReference>
<dbReference type="InterPro" id="IPR036291">
    <property type="entry name" value="NAD(P)-bd_dom_sf"/>
</dbReference>
<dbReference type="InterPro" id="IPR003710">
    <property type="entry name" value="ApbA"/>
</dbReference>
<dbReference type="InterPro" id="IPR013752">
    <property type="entry name" value="KPA_reductase"/>
</dbReference>
<dbReference type="GO" id="GO:0005737">
    <property type="term" value="C:cytoplasm"/>
    <property type="evidence" value="ECO:0007669"/>
    <property type="project" value="TreeGrafter"/>
</dbReference>
<evidence type="ECO:0000313" key="8">
    <source>
        <dbReference type="EMBL" id="KKN23913.1"/>
    </source>
</evidence>
<evidence type="ECO:0000256" key="3">
    <source>
        <dbReference type="ARBA" id="ARBA00022857"/>
    </source>
</evidence>
<dbReference type="Pfam" id="PF02558">
    <property type="entry name" value="ApbA"/>
    <property type="match status" value="1"/>
</dbReference>
<gene>
    <name evidence="8" type="ORF">LCGC14_0900110</name>
</gene>
<dbReference type="Gene3D" id="1.10.1040.10">
    <property type="entry name" value="N-(1-d-carboxylethyl)-l-norvaline Dehydrogenase, domain 2"/>
    <property type="match status" value="1"/>
</dbReference>
<dbReference type="NCBIfam" id="TIGR00745">
    <property type="entry name" value="apbA_panE"/>
    <property type="match status" value="1"/>
</dbReference>
<dbReference type="EMBL" id="LAZR01002928">
    <property type="protein sequence ID" value="KKN23913.1"/>
    <property type="molecule type" value="Genomic_DNA"/>
</dbReference>
<evidence type="ECO:0000256" key="1">
    <source>
        <dbReference type="ARBA" id="ARBA00007870"/>
    </source>
</evidence>
<dbReference type="InterPro" id="IPR013332">
    <property type="entry name" value="KPR_N"/>
</dbReference>
<proteinExistence type="inferred from homology"/>
<dbReference type="GO" id="GO:0008677">
    <property type="term" value="F:2-dehydropantoate 2-reductase activity"/>
    <property type="evidence" value="ECO:0007669"/>
    <property type="project" value="UniProtKB-EC"/>
</dbReference>
<organism evidence="8">
    <name type="scientific">marine sediment metagenome</name>
    <dbReference type="NCBI Taxonomy" id="412755"/>
    <lineage>
        <taxon>unclassified sequences</taxon>
        <taxon>metagenomes</taxon>
        <taxon>ecological metagenomes</taxon>
    </lineage>
</organism>
<protein>
    <recommendedName>
        <fullName evidence="2">2-dehydropantoate 2-reductase</fullName>
        <ecNumber evidence="2">1.1.1.169</ecNumber>
    </recommendedName>
    <alternativeName>
        <fullName evidence="5">Ketopantoate reductase</fullName>
    </alternativeName>
</protein>
<feature type="domain" description="Ketopantoate reductase C-terminal" evidence="7">
    <location>
        <begin position="209"/>
        <end position="333"/>
    </location>
</feature>
<keyword evidence="3" id="KW-0521">NADP</keyword>
<dbReference type="GO" id="GO:0015940">
    <property type="term" value="P:pantothenate biosynthetic process"/>
    <property type="evidence" value="ECO:0007669"/>
    <property type="project" value="InterPro"/>
</dbReference>
<reference evidence="8" key="1">
    <citation type="journal article" date="2015" name="Nature">
        <title>Complex archaea that bridge the gap between prokaryotes and eukaryotes.</title>
        <authorList>
            <person name="Spang A."/>
            <person name="Saw J.H."/>
            <person name="Jorgensen S.L."/>
            <person name="Zaremba-Niedzwiedzka K."/>
            <person name="Martijn J."/>
            <person name="Lind A.E."/>
            <person name="van Eijk R."/>
            <person name="Schleper C."/>
            <person name="Guy L."/>
            <person name="Ettema T.J."/>
        </authorList>
    </citation>
    <scope>NUCLEOTIDE SEQUENCE</scope>
</reference>
<evidence type="ECO:0000259" key="7">
    <source>
        <dbReference type="Pfam" id="PF08546"/>
    </source>
</evidence>
<dbReference type="SUPFAM" id="SSF48179">
    <property type="entry name" value="6-phosphogluconate dehydrogenase C-terminal domain-like"/>
    <property type="match status" value="1"/>
</dbReference>
<dbReference type="AlphaFoldDB" id="A0A0F9S3K3"/>
<feature type="domain" description="Ketopantoate reductase N-terminal" evidence="6">
    <location>
        <begin position="8"/>
        <end position="169"/>
    </location>
</feature>
<dbReference type="Gene3D" id="3.40.50.720">
    <property type="entry name" value="NAD(P)-binding Rossmann-like Domain"/>
    <property type="match status" value="1"/>
</dbReference>
<sequence>MTKENFKIGFIGAGSIGSLFGGYLAGLNSDKYTIEVILFCRQAHARAINQNGLRIQKVQSFKEVQGIKAFVDEREYYKQLRNDTSIEFDFLFLTTKTYDIKNAIHQYKKLIERSRWLIILQNGIGNEEVVIENCSKSKSEIMRIVTTNGALLSEPGKVFHTGDGITKIGFPFLEEINSIPEEAEKAKIDLMIMGDLLNLSNLETLIIEDIVKECWEKVFINIGINAVGALSRVPNGKLLEFDNLKFIMNEAIKEALIVAELKNLKLPDKDYFHLALEVAKNTAENNNSMLQDILNRKATEIDFINGRILKIAEKLGIEVPINRILTYLIKGLEKTLI</sequence>
<comment type="similarity">
    <text evidence="1">Belongs to the ketopantoate reductase family.</text>
</comment>
<evidence type="ECO:0000256" key="5">
    <source>
        <dbReference type="ARBA" id="ARBA00032024"/>
    </source>
</evidence>
<dbReference type="PANTHER" id="PTHR43765:SF2">
    <property type="entry name" value="2-DEHYDROPANTOATE 2-REDUCTASE"/>
    <property type="match status" value="1"/>
</dbReference>
<comment type="caution">
    <text evidence="8">The sequence shown here is derived from an EMBL/GenBank/DDBJ whole genome shotgun (WGS) entry which is preliminary data.</text>
</comment>
<dbReference type="GO" id="GO:0050661">
    <property type="term" value="F:NADP binding"/>
    <property type="evidence" value="ECO:0007669"/>
    <property type="project" value="TreeGrafter"/>
</dbReference>
<accession>A0A0F9S3K3</accession>
<evidence type="ECO:0000259" key="6">
    <source>
        <dbReference type="Pfam" id="PF02558"/>
    </source>
</evidence>
<dbReference type="InterPro" id="IPR013328">
    <property type="entry name" value="6PGD_dom2"/>
</dbReference>
<dbReference type="Pfam" id="PF08546">
    <property type="entry name" value="ApbA_C"/>
    <property type="match status" value="1"/>
</dbReference>
<evidence type="ECO:0000256" key="4">
    <source>
        <dbReference type="ARBA" id="ARBA00023002"/>
    </source>
</evidence>